<keyword evidence="6" id="KW-0479">Metal-binding</keyword>
<organism evidence="8">
    <name type="scientific">Guillardia theta (strain CCMP2712)</name>
    <name type="common">Cryptophyte</name>
    <dbReference type="NCBI Taxonomy" id="905079"/>
    <lineage>
        <taxon>Eukaryota</taxon>
        <taxon>Cryptophyceae</taxon>
        <taxon>Pyrenomonadales</taxon>
        <taxon>Geminigeraceae</taxon>
        <taxon>Guillardia</taxon>
    </lineage>
</organism>
<dbReference type="CDD" id="cd00878">
    <property type="entry name" value="Arf_Arl"/>
    <property type="match status" value="1"/>
</dbReference>
<dbReference type="SMART" id="SM00177">
    <property type="entry name" value="ARF"/>
    <property type="match status" value="1"/>
</dbReference>
<feature type="binding site" evidence="6">
    <location>
        <position position="45"/>
    </location>
    <ligand>
        <name>Mg(2+)</name>
        <dbReference type="ChEBI" id="CHEBI:18420"/>
    </ligand>
</feature>
<dbReference type="InterPro" id="IPR027417">
    <property type="entry name" value="P-loop_NTPase"/>
</dbReference>
<dbReference type="EMBL" id="JH993046">
    <property type="protein sequence ID" value="EKX38727.1"/>
    <property type="molecule type" value="Genomic_DNA"/>
</dbReference>
<evidence type="ECO:0000313" key="8">
    <source>
        <dbReference type="EMBL" id="EKX38727.1"/>
    </source>
</evidence>
<dbReference type="GO" id="GO:0030010">
    <property type="term" value="P:establishment of cell polarity"/>
    <property type="evidence" value="ECO:0007669"/>
    <property type="project" value="UniProtKB-ARBA"/>
</dbReference>
<evidence type="ECO:0000256" key="7">
    <source>
        <dbReference type="SAM" id="MobiDB-lite"/>
    </source>
</evidence>
<gene>
    <name evidence="8" type="ORF">GUITHDRAFT_175551</name>
</gene>
<evidence type="ECO:0000256" key="4">
    <source>
        <dbReference type="ARBA" id="ARBA00023134"/>
    </source>
</evidence>
<dbReference type="OMA" id="VEVCAIH"/>
<dbReference type="FunFam" id="3.40.50.300:FF:000412">
    <property type="entry name" value="ADP-ribosylation factor 1"/>
    <property type="match status" value="1"/>
</dbReference>
<evidence type="ECO:0000256" key="3">
    <source>
        <dbReference type="ARBA" id="ARBA00022741"/>
    </source>
</evidence>
<comment type="similarity">
    <text evidence="2">Belongs to the small GTPase superfamily. Arf family.</text>
</comment>
<dbReference type="InterPro" id="IPR006689">
    <property type="entry name" value="Small_GTPase_ARF/SAR"/>
</dbReference>
<dbReference type="GO" id="GO:0009507">
    <property type="term" value="C:chloroplast"/>
    <property type="evidence" value="ECO:0007669"/>
    <property type="project" value="UniProtKB-SubCell"/>
</dbReference>
<keyword evidence="10" id="KW-1185">Reference proteome</keyword>
<proteinExistence type="inferred from homology"/>
<dbReference type="RefSeq" id="XP_005825707.1">
    <property type="nucleotide sequence ID" value="XM_005825650.1"/>
</dbReference>
<dbReference type="eggNOG" id="KOG0070">
    <property type="taxonomic scope" value="Eukaryota"/>
</dbReference>
<evidence type="ECO:0000256" key="5">
    <source>
        <dbReference type="PIRSR" id="PIRSR606689-1"/>
    </source>
</evidence>
<reference evidence="9" key="3">
    <citation type="submission" date="2016-03" db="UniProtKB">
        <authorList>
            <consortium name="EnsemblProtists"/>
        </authorList>
    </citation>
    <scope>IDENTIFICATION</scope>
</reference>
<reference evidence="10" key="2">
    <citation type="submission" date="2012-11" db="EMBL/GenBank/DDBJ databases">
        <authorList>
            <person name="Kuo A."/>
            <person name="Curtis B.A."/>
            <person name="Tanifuji G."/>
            <person name="Burki F."/>
            <person name="Gruber A."/>
            <person name="Irimia M."/>
            <person name="Maruyama S."/>
            <person name="Arias M.C."/>
            <person name="Ball S.G."/>
            <person name="Gile G.H."/>
            <person name="Hirakawa Y."/>
            <person name="Hopkins J.F."/>
            <person name="Rensing S.A."/>
            <person name="Schmutz J."/>
            <person name="Symeonidi A."/>
            <person name="Elias M."/>
            <person name="Eveleigh R.J."/>
            <person name="Herman E.K."/>
            <person name="Klute M.J."/>
            <person name="Nakayama T."/>
            <person name="Obornik M."/>
            <person name="Reyes-Prieto A."/>
            <person name="Armbrust E.V."/>
            <person name="Aves S.J."/>
            <person name="Beiko R.G."/>
            <person name="Coutinho P."/>
            <person name="Dacks J.B."/>
            <person name="Durnford D.G."/>
            <person name="Fast N.M."/>
            <person name="Green B.R."/>
            <person name="Grisdale C."/>
            <person name="Hempe F."/>
            <person name="Henrissat B."/>
            <person name="Hoppner M.P."/>
            <person name="Ishida K.-I."/>
            <person name="Kim E."/>
            <person name="Koreny L."/>
            <person name="Kroth P.G."/>
            <person name="Liu Y."/>
            <person name="Malik S.-B."/>
            <person name="Maier U.G."/>
            <person name="McRose D."/>
            <person name="Mock T."/>
            <person name="Neilson J.A."/>
            <person name="Onodera N.T."/>
            <person name="Poole A.M."/>
            <person name="Pritham E.J."/>
            <person name="Richards T.A."/>
            <person name="Rocap G."/>
            <person name="Roy S.W."/>
            <person name="Sarai C."/>
            <person name="Schaack S."/>
            <person name="Shirato S."/>
            <person name="Slamovits C.H."/>
            <person name="Spencer D.F."/>
            <person name="Suzuki S."/>
            <person name="Worden A.Z."/>
            <person name="Zauner S."/>
            <person name="Barry K."/>
            <person name="Bell C."/>
            <person name="Bharti A.K."/>
            <person name="Crow J.A."/>
            <person name="Grimwood J."/>
            <person name="Kramer R."/>
            <person name="Lindquist E."/>
            <person name="Lucas S."/>
            <person name="Salamov A."/>
            <person name="McFadden G.I."/>
            <person name="Lane C.E."/>
            <person name="Keeling P.J."/>
            <person name="Gray M.W."/>
            <person name="Grigoriev I.V."/>
            <person name="Archibald J.M."/>
        </authorList>
    </citation>
    <scope>NUCLEOTIDE SEQUENCE</scope>
    <source>
        <strain evidence="10">CCMP2712</strain>
    </source>
</reference>
<dbReference type="SMART" id="SM00178">
    <property type="entry name" value="SAR"/>
    <property type="match status" value="1"/>
</dbReference>
<dbReference type="NCBIfam" id="TIGR00231">
    <property type="entry name" value="small_GTP"/>
    <property type="match status" value="1"/>
</dbReference>
<feature type="binding site" evidence="5">
    <location>
        <begin position="123"/>
        <end position="126"/>
    </location>
    <ligand>
        <name>GTP</name>
        <dbReference type="ChEBI" id="CHEBI:37565"/>
    </ligand>
</feature>
<dbReference type="GO" id="GO:0005525">
    <property type="term" value="F:GTP binding"/>
    <property type="evidence" value="ECO:0007669"/>
    <property type="project" value="UniProtKB-KW"/>
</dbReference>
<evidence type="ECO:0000313" key="10">
    <source>
        <dbReference type="Proteomes" id="UP000011087"/>
    </source>
</evidence>
<evidence type="ECO:0000256" key="1">
    <source>
        <dbReference type="ARBA" id="ARBA00004229"/>
    </source>
</evidence>
<dbReference type="InterPro" id="IPR005225">
    <property type="entry name" value="Small_GTP-bd"/>
</dbReference>
<evidence type="ECO:0000256" key="2">
    <source>
        <dbReference type="ARBA" id="ARBA00010290"/>
    </source>
</evidence>
<feature type="compositionally biased region" description="Polar residues" evidence="7">
    <location>
        <begin position="389"/>
        <end position="398"/>
    </location>
</feature>
<evidence type="ECO:0000256" key="6">
    <source>
        <dbReference type="PIRSR" id="PIRSR606689-2"/>
    </source>
</evidence>
<dbReference type="PANTHER" id="PTHR11711">
    <property type="entry name" value="ADP RIBOSYLATION FACTOR-RELATED"/>
    <property type="match status" value="1"/>
</dbReference>
<feature type="compositionally biased region" description="Basic and acidic residues" evidence="7">
    <location>
        <begin position="329"/>
        <end position="344"/>
    </location>
</feature>
<feature type="binding site" evidence="6">
    <location>
        <position position="28"/>
    </location>
    <ligand>
        <name>Mg(2+)</name>
        <dbReference type="ChEBI" id="CHEBI:18420"/>
    </ligand>
</feature>
<keyword evidence="6" id="KW-0460">Magnesium</keyword>
<feature type="compositionally biased region" description="Polar residues" evidence="7">
    <location>
        <begin position="366"/>
        <end position="380"/>
    </location>
</feature>
<feature type="binding site" evidence="5">
    <location>
        <begin position="21"/>
        <end position="28"/>
    </location>
    <ligand>
        <name>GTP</name>
        <dbReference type="ChEBI" id="CHEBI:37565"/>
    </ligand>
</feature>
<dbReference type="AlphaFoldDB" id="L1IRL2"/>
<feature type="binding site" evidence="5">
    <location>
        <position position="67"/>
    </location>
    <ligand>
        <name>GTP</name>
        <dbReference type="ChEBI" id="CHEBI:37565"/>
    </ligand>
</feature>
<dbReference type="Gene3D" id="3.40.50.300">
    <property type="entry name" value="P-loop containing nucleotide triphosphate hydrolases"/>
    <property type="match status" value="1"/>
</dbReference>
<dbReference type="GeneID" id="17295411"/>
<dbReference type="STRING" id="905079.L1IRL2"/>
<dbReference type="PaxDb" id="55529-EKX38727"/>
<dbReference type="PROSITE" id="PS51417">
    <property type="entry name" value="ARF"/>
    <property type="match status" value="1"/>
</dbReference>
<dbReference type="EnsemblProtists" id="EKX38727">
    <property type="protein sequence ID" value="EKX38727"/>
    <property type="gene ID" value="GUITHDRAFT_175551"/>
</dbReference>
<accession>L1IRL2</accession>
<dbReference type="SUPFAM" id="SSF52540">
    <property type="entry name" value="P-loop containing nucleoside triphosphate hydrolases"/>
    <property type="match status" value="1"/>
</dbReference>
<protein>
    <submittedName>
        <fullName evidence="8 9">Uncharacterized protein</fullName>
    </submittedName>
</protein>
<dbReference type="GO" id="GO:0046872">
    <property type="term" value="F:metal ion binding"/>
    <property type="evidence" value="ECO:0007669"/>
    <property type="project" value="UniProtKB-KW"/>
</dbReference>
<reference evidence="8 10" key="1">
    <citation type="journal article" date="2012" name="Nature">
        <title>Algal genomes reveal evolutionary mosaicism and the fate of nucleomorphs.</title>
        <authorList>
            <consortium name="DOE Joint Genome Institute"/>
            <person name="Curtis B.A."/>
            <person name="Tanifuji G."/>
            <person name="Burki F."/>
            <person name="Gruber A."/>
            <person name="Irimia M."/>
            <person name="Maruyama S."/>
            <person name="Arias M.C."/>
            <person name="Ball S.G."/>
            <person name="Gile G.H."/>
            <person name="Hirakawa Y."/>
            <person name="Hopkins J.F."/>
            <person name="Kuo A."/>
            <person name="Rensing S.A."/>
            <person name="Schmutz J."/>
            <person name="Symeonidi A."/>
            <person name="Elias M."/>
            <person name="Eveleigh R.J."/>
            <person name="Herman E.K."/>
            <person name="Klute M.J."/>
            <person name="Nakayama T."/>
            <person name="Obornik M."/>
            <person name="Reyes-Prieto A."/>
            <person name="Armbrust E.V."/>
            <person name="Aves S.J."/>
            <person name="Beiko R.G."/>
            <person name="Coutinho P."/>
            <person name="Dacks J.B."/>
            <person name="Durnford D.G."/>
            <person name="Fast N.M."/>
            <person name="Green B.R."/>
            <person name="Grisdale C.J."/>
            <person name="Hempel F."/>
            <person name="Henrissat B."/>
            <person name="Hoppner M.P."/>
            <person name="Ishida K."/>
            <person name="Kim E."/>
            <person name="Koreny L."/>
            <person name="Kroth P.G."/>
            <person name="Liu Y."/>
            <person name="Malik S.B."/>
            <person name="Maier U.G."/>
            <person name="McRose D."/>
            <person name="Mock T."/>
            <person name="Neilson J.A."/>
            <person name="Onodera N.T."/>
            <person name="Poole A.M."/>
            <person name="Pritham E.J."/>
            <person name="Richards T.A."/>
            <person name="Rocap G."/>
            <person name="Roy S.W."/>
            <person name="Sarai C."/>
            <person name="Schaack S."/>
            <person name="Shirato S."/>
            <person name="Slamovits C.H."/>
            <person name="Spencer D.F."/>
            <person name="Suzuki S."/>
            <person name="Worden A.Z."/>
            <person name="Zauner S."/>
            <person name="Barry K."/>
            <person name="Bell C."/>
            <person name="Bharti A.K."/>
            <person name="Crow J.A."/>
            <person name="Grimwood J."/>
            <person name="Kramer R."/>
            <person name="Lindquist E."/>
            <person name="Lucas S."/>
            <person name="Salamov A."/>
            <person name="McFadden G.I."/>
            <person name="Lane C.E."/>
            <person name="Keeling P.J."/>
            <person name="Gray M.W."/>
            <person name="Grigoriev I.V."/>
            <person name="Archibald J.M."/>
        </authorList>
    </citation>
    <scope>NUCLEOTIDE SEQUENCE</scope>
    <source>
        <strain evidence="8 10">CCMP2712</strain>
    </source>
</reference>
<feature type="region of interest" description="Disordered" evidence="7">
    <location>
        <begin position="207"/>
        <end position="307"/>
    </location>
</feature>
<name>L1IRL2_GUITC</name>
<feature type="compositionally biased region" description="Polar residues" evidence="7">
    <location>
        <begin position="221"/>
        <end position="236"/>
    </location>
</feature>
<evidence type="ECO:0000313" key="9">
    <source>
        <dbReference type="EnsemblProtists" id="EKX38727"/>
    </source>
</evidence>
<dbReference type="Pfam" id="PF00025">
    <property type="entry name" value="Arf"/>
    <property type="match status" value="1"/>
</dbReference>
<dbReference type="HOGENOM" id="CLU_573015_0_0_1"/>
<dbReference type="GO" id="GO:0003924">
    <property type="term" value="F:GTPase activity"/>
    <property type="evidence" value="ECO:0007669"/>
    <property type="project" value="InterPro"/>
</dbReference>
<dbReference type="PRINTS" id="PR00328">
    <property type="entry name" value="SAR1GTPBP"/>
</dbReference>
<keyword evidence="3 5" id="KW-0547">Nucleotide-binding</keyword>
<feature type="region of interest" description="Disordered" evidence="7">
    <location>
        <begin position="329"/>
        <end position="398"/>
    </location>
</feature>
<keyword evidence="4 5" id="KW-0342">GTP-binding</keyword>
<sequence>MGVMFSGCACAEKSHGLILVGLDAAGKTTWLYRLQTGENVSTNPTIVSNFEEIRYKNVKLSVWDLGGQAAHRPLWKYHFQGTKGLLFAVDSSDRQRIHEARRELLELLKDERLQETIVIVLANKQDIPNAMSAQEIADSLGLSTAVGSKRKWFVQPTSAIYGEGINEAMDWLLANLGLDSKGSANVNAGHDALHYPRSQLKIAEAWQAKQGEQEPPAHSVMDSNGYSDESSTQNLLDGTPRAEASDLTTSSIPPPHTDVDEAEGKKAAERHTETEIKDAAVRSVGEEEVDKARRQPMSVQDERSRDVIQEKHSDLADLNLELENDHASEGIKTPGEETQHHHTSQEPVTSSGPFGPPQHVVKESNQDGSIPSQAQLTATRTRNDPESSARPSRNRPSQAQLFALVMRSRVPANLRTELYHKINRGQISTLEELGAHGVKVDMEAPSQYGGERTIQASREAHRHGGGHHSIDDQPRGM</sequence>
<feature type="compositionally biased region" description="Basic and acidic residues" evidence="7">
    <location>
        <begin position="257"/>
        <end position="280"/>
    </location>
</feature>
<dbReference type="KEGG" id="gtt:GUITHDRAFT_175551"/>
<comment type="subcellular location">
    <subcellularLocation>
        <location evidence="1">Plastid</location>
        <location evidence="1">Chloroplast</location>
    </subcellularLocation>
</comment>
<dbReference type="Proteomes" id="UP000011087">
    <property type="component" value="Unassembled WGS sequence"/>
</dbReference>
<dbReference type="InterPro" id="IPR024156">
    <property type="entry name" value="Small_GTPase_ARF"/>
</dbReference>